<dbReference type="RefSeq" id="WP_089890996.1">
    <property type="nucleotide sequence ID" value="NZ_FOJG01000001.1"/>
</dbReference>
<reference evidence="2" key="1">
    <citation type="submission" date="2016-10" db="EMBL/GenBank/DDBJ databases">
        <authorList>
            <person name="Varghese N."/>
            <person name="Submissions S."/>
        </authorList>
    </citation>
    <scope>NUCLEOTIDE SEQUENCE [LARGE SCALE GENOMIC DNA]</scope>
    <source>
        <strain evidence="2">DSM 3695</strain>
    </source>
</reference>
<keyword evidence="2" id="KW-1185">Reference proteome</keyword>
<sequence>MRYALLIIPAFLYNNHCTRIIISDSSCHQDTVQEILKTGSELYNLVQVYQIAQQAADTSQNLFGPVDNILPYKINDTCYRAVGFSSHFQNRIVLTVEVHNIYNTSLTPFVYIRKSVPSLSEDTLLRMQQAILHAGQTLLRRNLRNNADTYIIPMKKGASLYGYSLALAPEDEELNVENDIQYQFTTPDSVTYMRPLHTSSTPPGKLYTDSALAYKCDEISPISPADVCSLLYYCSKRKFKQVGIIHRNQLLLWNYATNTGQINDTP</sequence>
<accession>A0A1I0PLG1</accession>
<gene>
    <name evidence="1" type="ORF">SAMN04488122_0855</name>
</gene>
<dbReference type="EMBL" id="FOJG01000001">
    <property type="protein sequence ID" value="SEW15274.1"/>
    <property type="molecule type" value="Genomic_DNA"/>
</dbReference>
<proteinExistence type="predicted"/>
<name>A0A1I0PLG1_9BACT</name>
<dbReference type="Proteomes" id="UP000199310">
    <property type="component" value="Unassembled WGS sequence"/>
</dbReference>
<dbReference type="AlphaFoldDB" id="A0A1I0PLG1"/>
<organism evidence="1 2">
    <name type="scientific">Chitinophaga arvensicola</name>
    <dbReference type="NCBI Taxonomy" id="29529"/>
    <lineage>
        <taxon>Bacteria</taxon>
        <taxon>Pseudomonadati</taxon>
        <taxon>Bacteroidota</taxon>
        <taxon>Chitinophagia</taxon>
        <taxon>Chitinophagales</taxon>
        <taxon>Chitinophagaceae</taxon>
        <taxon>Chitinophaga</taxon>
    </lineage>
</organism>
<protein>
    <submittedName>
        <fullName evidence="1">Uncharacterized protein</fullName>
    </submittedName>
</protein>
<evidence type="ECO:0000313" key="2">
    <source>
        <dbReference type="Proteomes" id="UP000199310"/>
    </source>
</evidence>
<evidence type="ECO:0000313" key="1">
    <source>
        <dbReference type="EMBL" id="SEW15274.1"/>
    </source>
</evidence>